<dbReference type="Pfam" id="PF02517">
    <property type="entry name" value="Rce1-like"/>
    <property type="match status" value="1"/>
</dbReference>
<feature type="transmembrane region" description="Helical" evidence="1">
    <location>
        <begin position="102"/>
        <end position="127"/>
    </location>
</feature>
<reference evidence="3" key="1">
    <citation type="submission" date="2018-05" db="EMBL/GenBank/DDBJ databases">
        <authorList>
            <person name="Lanie J.A."/>
            <person name="Ng W.-L."/>
            <person name="Kazmierczak K.M."/>
            <person name="Andrzejewski T.M."/>
            <person name="Davidsen T.M."/>
            <person name="Wayne K.J."/>
            <person name="Tettelin H."/>
            <person name="Glass J.I."/>
            <person name="Rusch D."/>
            <person name="Podicherti R."/>
            <person name="Tsui H.-C.T."/>
            <person name="Winkler M.E."/>
        </authorList>
    </citation>
    <scope>NUCLEOTIDE SEQUENCE</scope>
</reference>
<organism evidence="3">
    <name type="scientific">marine metagenome</name>
    <dbReference type="NCBI Taxonomy" id="408172"/>
    <lineage>
        <taxon>unclassified sequences</taxon>
        <taxon>metagenomes</taxon>
        <taxon>ecological metagenomes</taxon>
    </lineage>
</organism>
<proteinExistence type="predicted"/>
<feature type="transmembrane region" description="Helical" evidence="1">
    <location>
        <begin position="21"/>
        <end position="46"/>
    </location>
</feature>
<dbReference type="GO" id="GO:0080120">
    <property type="term" value="P:CAAX-box protein maturation"/>
    <property type="evidence" value="ECO:0007669"/>
    <property type="project" value="UniProtKB-ARBA"/>
</dbReference>
<accession>A0A381WZH8</accession>
<keyword evidence="1" id="KW-0812">Transmembrane</keyword>
<dbReference type="InterPro" id="IPR003675">
    <property type="entry name" value="Rce1/LyrA-like_dom"/>
</dbReference>
<dbReference type="EMBL" id="UINC01013245">
    <property type="protein sequence ID" value="SVA57363.1"/>
    <property type="molecule type" value="Genomic_DNA"/>
</dbReference>
<feature type="non-terminal residue" evidence="3">
    <location>
        <position position="1"/>
    </location>
</feature>
<keyword evidence="1" id="KW-0472">Membrane</keyword>
<gene>
    <name evidence="3" type="ORF">METZ01_LOCUS110217</name>
</gene>
<evidence type="ECO:0000256" key="1">
    <source>
        <dbReference type="SAM" id="Phobius"/>
    </source>
</evidence>
<feature type="transmembrane region" description="Helical" evidence="1">
    <location>
        <begin position="147"/>
        <end position="165"/>
    </location>
</feature>
<evidence type="ECO:0000259" key="2">
    <source>
        <dbReference type="Pfam" id="PF02517"/>
    </source>
</evidence>
<feature type="transmembrane region" description="Helical" evidence="1">
    <location>
        <begin position="58"/>
        <end position="81"/>
    </location>
</feature>
<dbReference type="GO" id="GO:0004175">
    <property type="term" value="F:endopeptidase activity"/>
    <property type="evidence" value="ECO:0007669"/>
    <property type="project" value="UniProtKB-ARBA"/>
</dbReference>
<feature type="domain" description="CAAX prenyl protease 2/Lysostaphin resistance protein A-like" evidence="2">
    <location>
        <begin position="148"/>
        <end position="237"/>
    </location>
</feature>
<dbReference type="AlphaFoldDB" id="A0A381WZH8"/>
<evidence type="ECO:0000313" key="3">
    <source>
        <dbReference type="EMBL" id="SVA57363.1"/>
    </source>
</evidence>
<sequence length="248" mass="26411">VANLPAANVSDVSQPTFRDRLIALCEITLCSGFPTQFALIPVLAIVGVAPPVEVERLTLSYVVTLSLADAVLLLSLIWVLLRAHGERPAELLLGRRPVAREAALGLLWVPGTLLLATTAFAIMMRFAPELHNVLENPLETLINSPGAAAAFAFVAVVAGGIREEVQRAFILRRFERHLGGIVTGLIVFSTVFALGHLVQGRDAAIVTGLLGAFWGIWYLRRGSVIGPVVCHAGFNLIEVLLAVSANGG</sequence>
<protein>
    <recommendedName>
        <fullName evidence="2">CAAX prenyl protease 2/Lysostaphin resistance protein A-like domain-containing protein</fullName>
    </recommendedName>
</protein>
<feature type="transmembrane region" description="Helical" evidence="1">
    <location>
        <begin position="177"/>
        <end position="197"/>
    </location>
</feature>
<keyword evidence="1" id="KW-1133">Transmembrane helix</keyword>
<name>A0A381WZH8_9ZZZZ</name>
<feature type="transmembrane region" description="Helical" evidence="1">
    <location>
        <begin position="203"/>
        <end position="219"/>
    </location>
</feature>